<dbReference type="GO" id="GO:0031929">
    <property type="term" value="P:TOR signaling"/>
    <property type="evidence" value="ECO:0007669"/>
    <property type="project" value="TreeGrafter"/>
</dbReference>
<evidence type="ECO:0000313" key="2">
    <source>
        <dbReference type="EnsemblPlants" id="Kaladp0043s0065.1.v1.1"/>
    </source>
</evidence>
<keyword evidence="3" id="KW-1185">Reference proteome</keyword>
<dbReference type="InterPro" id="IPR007303">
    <property type="entry name" value="TIP41-like"/>
</dbReference>
<dbReference type="Proteomes" id="UP000594263">
    <property type="component" value="Unplaced"/>
</dbReference>
<protein>
    <submittedName>
        <fullName evidence="2">Uncharacterized protein</fullName>
    </submittedName>
</protein>
<organism evidence="2 3">
    <name type="scientific">Kalanchoe fedtschenkoi</name>
    <name type="common">Lavender scallops</name>
    <name type="synonym">South American air plant</name>
    <dbReference type="NCBI Taxonomy" id="63787"/>
    <lineage>
        <taxon>Eukaryota</taxon>
        <taxon>Viridiplantae</taxon>
        <taxon>Streptophyta</taxon>
        <taxon>Embryophyta</taxon>
        <taxon>Tracheophyta</taxon>
        <taxon>Spermatophyta</taxon>
        <taxon>Magnoliopsida</taxon>
        <taxon>eudicotyledons</taxon>
        <taxon>Gunneridae</taxon>
        <taxon>Pentapetalae</taxon>
        <taxon>Saxifragales</taxon>
        <taxon>Crassulaceae</taxon>
        <taxon>Kalanchoe</taxon>
    </lineage>
</organism>
<sequence>MVGGPRRVAAHYRCPQQRARGSHCEAPVDAHKRRINLRRRVSYLRHTATANDRIRFNSSLPAPSRFPKVGGWEIESRKRSILKSIEAKDKPVKEIILDYDYTFMTPYCGSETVETTAEGVRETSDGSCSVQWEDCKEKIDVILLASNVPILFYDEIILYEDELADNGVSLLTV</sequence>
<evidence type="ECO:0000256" key="1">
    <source>
        <dbReference type="ARBA" id="ARBA00006658"/>
    </source>
</evidence>
<dbReference type="Gramene" id="Kaladp0043s0065.1.v1.1">
    <property type="protein sequence ID" value="Kaladp0043s0065.1.v1.1"/>
    <property type="gene ID" value="Kaladp0043s0065.v1.1"/>
</dbReference>
<dbReference type="InterPro" id="IPR051330">
    <property type="entry name" value="Phosphatase_reg/MetRdx"/>
</dbReference>
<dbReference type="AlphaFoldDB" id="A0A7N0TS28"/>
<proteinExistence type="inferred from homology"/>
<comment type="similarity">
    <text evidence="1">Belongs to the TIP41 family.</text>
</comment>
<dbReference type="PANTHER" id="PTHR21021">
    <property type="entry name" value="GAF/PUTATIVE CYTOSKELETAL PROTEIN"/>
    <property type="match status" value="1"/>
</dbReference>
<accession>A0A7N0TS28</accession>
<dbReference type="Pfam" id="PF04176">
    <property type="entry name" value="TIP41"/>
    <property type="match status" value="1"/>
</dbReference>
<dbReference type="GO" id="GO:0005829">
    <property type="term" value="C:cytosol"/>
    <property type="evidence" value="ECO:0007669"/>
    <property type="project" value="TreeGrafter"/>
</dbReference>
<reference evidence="2" key="1">
    <citation type="submission" date="2021-01" db="UniProtKB">
        <authorList>
            <consortium name="EnsemblPlants"/>
        </authorList>
    </citation>
    <scope>IDENTIFICATION</scope>
</reference>
<dbReference type="PANTHER" id="PTHR21021:SF16">
    <property type="entry name" value="TIP41-LIKE PROTEIN"/>
    <property type="match status" value="1"/>
</dbReference>
<evidence type="ECO:0000313" key="3">
    <source>
        <dbReference type="Proteomes" id="UP000594263"/>
    </source>
</evidence>
<name>A0A7N0TS28_KALFE</name>
<dbReference type="EnsemblPlants" id="Kaladp0043s0065.1.v1.1">
    <property type="protein sequence ID" value="Kaladp0043s0065.1.v1.1"/>
    <property type="gene ID" value="Kaladp0043s0065.v1.1"/>
</dbReference>